<dbReference type="InterPro" id="IPR001680">
    <property type="entry name" value="WD40_rpt"/>
</dbReference>
<dbReference type="InterPro" id="IPR036322">
    <property type="entry name" value="WD40_repeat_dom_sf"/>
</dbReference>
<feature type="domain" description="Peptidase M20 dimerisation" evidence="6">
    <location>
        <begin position="459"/>
        <end position="621"/>
    </location>
</feature>
<organism evidence="7 8">
    <name type="scientific">Nadsonia fulvescens var. elongata DSM 6958</name>
    <dbReference type="NCBI Taxonomy" id="857566"/>
    <lineage>
        <taxon>Eukaryota</taxon>
        <taxon>Fungi</taxon>
        <taxon>Dikarya</taxon>
        <taxon>Ascomycota</taxon>
        <taxon>Saccharomycotina</taxon>
        <taxon>Dipodascomycetes</taxon>
        <taxon>Dipodascales</taxon>
        <taxon>Dipodascales incertae sedis</taxon>
        <taxon>Nadsonia</taxon>
    </lineage>
</organism>
<dbReference type="OrthoDB" id="7832001at2759"/>
<evidence type="ECO:0000313" key="7">
    <source>
        <dbReference type="EMBL" id="ODQ63174.1"/>
    </source>
</evidence>
<dbReference type="Pfam" id="PF07687">
    <property type="entry name" value="M20_dimer"/>
    <property type="match status" value="1"/>
</dbReference>
<dbReference type="Pfam" id="PF00400">
    <property type="entry name" value="WD40"/>
    <property type="match status" value="1"/>
</dbReference>
<evidence type="ECO:0000313" key="8">
    <source>
        <dbReference type="Proteomes" id="UP000095009"/>
    </source>
</evidence>
<keyword evidence="4" id="KW-0378">Hydrolase</keyword>
<dbReference type="PROSITE" id="PS50082">
    <property type="entry name" value="WD_REPEATS_2"/>
    <property type="match status" value="2"/>
</dbReference>
<dbReference type="GO" id="GO:0006751">
    <property type="term" value="P:glutathione catabolic process"/>
    <property type="evidence" value="ECO:0007669"/>
    <property type="project" value="InterPro"/>
</dbReference>
<evidence type="ECO:0000256" key="1">
    <source>
        <dbReference type="ARBA" id="ARBA00006247"/>
    </source>
</evidence>
<dbReference type="SMART" id="SM00320">
    <property type="entry name" value="WD40"/>
    <property type="match status" value="3"/>
</dbReference>
<dbReference type="InterPro" id="IPR017149">
    <property type="entry name" value="GSH_degradosome_Dug2"/>
</dbReference>
<dbReference type="InterPro" id="IPR051458">
    <property type="entry name" value="Cyt/Met_Dipeptidase"/>
</dbReference>
<dbReference type="PANTHER" id="PTHR43270:SF8">
    <property type="entry name" value="DI- AND TRIPEPTIDASE DUG2-RELATED"/>
    <property type="match status" value="1"/>
</dbReference>
<dbReference type="GO" id="GO:0006508">
    <property type="term" value="P:proteolysis"/>
    <property type="evidence" value="ECO:0007669"/>
    <property type="project" value="UniProtKB-KW"/>
</dbReference>
<accession>A0A1E3PD86</accession>
<evidence type="ECO:0000256" key="3">
    <source>
        <dbReference type="ARBA" id="ARBA00022723"/>
    </source>
</evidence>
<evidence type="ECO:0000256" key="4">
    <source>
        <dbReference type="ARBA" id="ARBA00022801"/>
    </source>
</evidence>
<dbReference type="EMBL" id="KV454415">
    <property type="protein sequence ID" value="ODQ63174.1"/>
    <property type="molecule type" value="Genomic_DNA"/>
</dbReference>
<dbReference type="Pfam" id="PF01546">
    <property type="entry name" value="Peptidase_M20"/>
    <property type="match status" value="1"/>
</dbReference>
<dbReference type="PANTHER" id="PTHR43270">
    <property type="entry name" value="BETA-ALA-HIS DIPEPTIDASE"/>
    <property type="match status" value="1"/>
</dbReference>
<sequence>MSKNTNDPSGLPAHRFNKFFDSRGPGGKMAPPQQQSTSTCTAPKLIEVPANNIIQYAHNGYVYCLTIVRTGSGGEQLVSGGGDGAVKLWSFTNPLKEPVLLHTFETNHSIMSFVNADSFLYAGLAAGIVKIWDLETLQLVRSNHPDEDDLSKNFSTADTLTLAIHHHSLFKGSKRGLEQWNFQGRQTKVISASAPSSSPWISHGGKTVLSTVIINSPQATYLIAGGNDSDLVMWDITESNPDTFHDTELTTRRPAEASLSNEQLLRSLAEFVTFRTISSQPDRFFGDCRRCATFLRELLQSYGAQAKLIPLANTSSGEGRNPIVYGKFVANKVSDIPTKTIIFYGHYDVIFADETDNDWVTGQPFTMTALDGYMYARGVSDNKGPILAAIFAAAELHRERALTTNVVFLIEGEEECGSGGFQTAICENKEFLDIDDSTVDGIILSNSYWIDEDNPCLNYGLRGIINVNVKIFSDGPDLHSGVNGGLAREPTIDLIHLLSKLTTENENDNDQGGSAATKILIPNFYDKVLKTDQAERDEYDEIIKRVVNNSATLNSQSFHLNRERLMAMWRLPSLTIHRINVSGPPAGTNLTIIPKSASAAVSLRIVPNQSIEQIKHNLVIYLTECFEGFHSDNHIEITFSSQQSEPWLGDRHNHLYRRLSHAIKRQWNKDPLFIREGGSIPAVRFLEKSFDAPAVQFPCGQSSDNAHLGNERLRISNLFKAREIMKQFFMA</sequence>
<dbReference type="InterPro" id="IPR011650">
    <property type="entry name" value="Peptidase_M20_dimer"/>
</dbReference>
<protein>
    <submittedName>
        <fullName evidence="7">Zn-dependent exopeptidase</fullName>
    </submittedName>
</protein>
<dbReference type="Gene3D" id="3.40.630.10">
    <property type="entry name" value="Zn peptidases"/>
    <property type="match status" value="1"/>
</dbReference>
<keyword evidence="2" id="KW-0645">Protease</keyword>
<reference evidence="7 8" key="1">
    <citation type="journal article" date="2016" name="Proc. Natl. Acad. Sci. U.S.A.">
        <title>Comparative genomics of biotechnologically important yeasts.</title>
        <authorList>
            <person name="Riley R."/>
            <person name="Haridas S."/>
            <person name="Wolfe K.H."/>
            <person name="Lopes M.R."/>
            <person name="Hittinger C.T."/>
            <person name="Goeker M."/>
            <person name="Salamov A.A."/>
            <person name="Wisecaver J.H."/>
            <person name="Long T.M."/>
            <person name="Calvey C.H."/>
            <person name="Aerts A.L."/>
            <person name="Barry K.W."/>
            <person name="Choi C."/>
            <person name="Clum A."/>
            <person name="Coughlan A.Y."/>
            <person name="Deshpande S."/>
            <person name="Douglass A.P."/>
            <person name="Hanson S.J."/>
            <person name="Klenk H.-P."/>
            <person name="LaButti K.M."/>
            <person name="Lapidus A."/>
            <person name="Lindquist E.A."/>
            <person name="Lipzen A.M."/>
            <person name="Meier-Kolthoff J.P."/>
            <person name="Ohm R.A."/>
            <person name="Otillar R.P."/>
            <person name="Pangilinan J.L."/>
            <person name="Peng Y."/>
            <person name="Rokas A."/>
            <person name="Rosa C.A."/>
            <person name="Scheuner C."/>
            <person name="Sibirny A.A."/>
            <person name="Slot J.C."/>
            <person name="Stielow J.B."/>
            <person name="Sun H."/>
            <person name="Kurtzman C.P."/>
            <person name="Blackwell M."/>
            <person name="Grigoriev I.V."/>
            <person name="Jeffries T.W."/>
        </authorList>
    </citation>
    <scope>NUCLEOTIDE SEQUENCE [LARGE SCALE GENOMIC DNA]</scope>
    <source>
        <strain evidence="7 8">DSM 6958</strain>
    </source>
</reference>
<keyword evidence="3" id="KW-0479">Metal-binding</keyword>
<dbReference type="GO" id="GO:0008233">
    <property type="term" value="F:peptidase activity"/>
    <property type="evidence" value="ECO:0007669"/>
    <property type="project" value="UniProtKB-KW"/>
</dbReference>
<dbReference type="InterPro" id="IPR015943">
    <property type="entry name" value="WD40/YVTN_repeat-like_dom_sf"/>
</dbReference>
<gene>
    <name evidence="7" type="ORF">NADFUDRAFT_84373</name>
</gene>
<dbReference type="Proteomes" id="UP000095009">
    <property type="component" value="Unassembled WGS sequence"/>
</dbReference>
<dbReference type="Gene3D" id="3.30.70.360">
    <property type="match status" value="1"/>
</dbReference>
<dbReference type="STRING" id="857566.A0A1E3PD86"/>
<dbReference type="InterPro" id="IPR002933">
    <property type="entry name" value="Peptidase_M20"/>
</dbReference>
<dbReference type="SUPFAM" id="SSF53187">
    <property type="entry name" value="Zn-dependent exopeptidases"/>
    <property type="match status" value="1"/>
</dbReference>
<name>A0A1E3PD86_9ASCO</name>
<proteinExistence type="inferred from homology"/>
<feature type="repeat" description="WD" evidence="5">
    <location>
        <begin position="216"/>
        <end position="244"/>
    </location>
</feature>
<keyword evidence="8" id="KW-1185">Reference proteome</keyword>
<keyword evidence="5" id="KW-0853">WD repeat</keyword>
<evidence type="ECO:0000259" key="6">
    <source>
        <dbReference type="Pfam" id="PF07687"/>
    </source>
</evidence>
<evidence type="ECO:0000256" key="2">
    <source>
        <dbReference type="ARBA" id="ARBA00022670"/>
    </source>
</evidence>
<dbReference type="SUPFAM" id="SSF50978">
    <property type="entry name" value="WD40 repeat-like"/>
    <property type="match status" value="1"/>
</dbReference>
<dbReference type="AlphaFoldDB" id="A0A1E3PD86"/>
<feature type="repeat" description="WD" evidence="5">
    <location>
        <begin position="55"/>
        <end position="93"/>
    </location>
</feature>
<dbReference type="PIRSF" id="PIRSF037237">
    <property type="entry name" value="Peptidase_WD_repeats_DUG2"/>
    <property type="match status" value="1"/>
</dbReference>
<dbReference type="Gene3D" id="2.130.10.10">
    <property type="entry name" value="YVTN repeat-like/Quinoprotein amine dehydrogenase"/>
    <property type="match status" value="1"/>
</dbReference>
<comment type="similarity">
    <text evidence="1">Belongs to the peptidase M20A family.</text>
</comment>
<dbReference type="GO" id="GO:0046872">
    <property type="term" value="F:metal ion binding"/>
    <property type="evidence" value="ECO:0007669"/>
    <property type="project" value="UniProtKB-KW"/>
</dbReference>
<evidence type="ECO:0000256" key="5">
    <source>
        <dbReference type="PROSITE-ProRule" id="PRU00221"/>
    </source>
</evidence>